<dbReference type="Gene3D" id="1.10.10.60">
    <property type="entry name" value="Homeodomain-like"/>
    <property type="match status" value="1"/>
</dbReference>
<feature type="region of interest" description="Disordered" evidence="2">
    <location>
        <begin position="1"/>
        <end position="22"/>
    </location>
</feature>
<dbReference type="InterPro" id="IPR001647">
    <property type="entry name" value="HTH_TetR"/>
</dbReference>
<dbReference type="Proteomes" id="UP000027834">
    <property type="component" value="Chromosome 3"/>
</dbReference>
<keyword evidence="1" id="KW-0238">DNA-binding</keyword>
<dbReference type="SUPFAM" id="SSF46689">
    <property type="entry name" value="Homeodomain-like"/>
    <property type="match status" value="1"/>
</dbReference>
<dbReference type="InterPro" id="IPR009057">
    <property type="entry name" value="Homeodomain-like_sf"/>
</dbReference>
<evidence type="ECO:0000313" key="5">
    <source>
        <dbReference type="Proteomes" id="UP000027834"/>
    </source>
</evidence>
<dbReference type="Pfam" id="PF00440">
    <property type="entry name" value="TetR_N"/>
    <property type="match status" value="1"/>
</dbReference>
<evidence type="ECO:0000313" key="4">
    <source>
        <dbReference type="EMBL" id="QTO23344.1"/>
    </source>
</evidence>
<keyword evidence="5" id="KW-1185">Reference proteome</keyword>
<reference evidence="4" key="1">
    <citation type="submission" date="2014-04" db="EMBL/GenBank/DDBJ databases">
        <authorList>
            <person name="Ho Y.-N."/>
            <person name="Huang C.-C."/>
        </authorList>
    </citation>
    <scope>NUCLEOTIDE SEQUENCE</scope>
    <source>
        <strain evidence="4">869T2</strain>
    </source>
</reference>
<protein>
    <submittedName>
        <fullName evidence="4">TetR family transcriptional regulator</fullName>
    </submittedName>
</protein>
<evidence type="ECO:0000259" key="3">
    <source>
        <dbReference type="Pfam" id="PF00440"/>
    </source>
</evidence>
<sequence length="81" mass="8497">MSGGRRLRRPSSEGHDSGAGTRTRVIAGAIELFGARGFKATSTQDIAVHVGVAHMTFPLDIPHILRSSGPSTSNMSNAHIS</sequence>
<accession>A0A8A8DEX1</accession>
<evidence type="ECO:0000256" key="1">
    <source>
        <dbReference type="ARBA" id="ARBA00023125"/>
    </source>
</evidence>
<proteinExistence type="predicted"/>
<dbReference type="AlphaFoldDB" id="A0A8A8DEX1"/>
<dbReference type="RefSeq" id="WP_080287762.1">
    <property type="nucleotide sequence ID" value="NZ_CP072522.1"/>
</dbReference>
<reference evidence="4" key="2">
    <citation type="submission" date="2021-03" db="EMBL/GenBank/DDBJ databases">
        <title>Complete genome sequence of Burkholderia seminalis 869T2.</title>
        <authorList>
            <person name="Hung S.-H."/>
            <person name="Huang C.-T."/>
            <person name="Huang C.-C."/>
            <person name="Kuo C.-H."/>
        </authorList>
    </citation>
    <scope>NUCLEOTIDE SEQUENCE</scope>
    <source>
        <strain evidence="4">869T2</strain>
    </source>
</reference>
<dbReference type="GO" id="GO:0003677">
    <property type="term" value="F:DNA binding"/>
    <property type="evidence" value="ECO:0007669"/>
    <property type="project" value="UniProtKB-KW"/>
</dbReference>
<organism evidence="4 5">
    <name type="scientific">Burkholderia seminalis</name>
    <dbReference type="NCBI Taxonomy" id="488731"/>
    <lineage>
        <taxon>Bacteria</taxon>
        <taxon>Pseudomonadati</taxon>
        <taxon>Pseudomonadota</taxon>
        <taxon>Betaproteobacteria</taxon>
        <taxon>Burkholderiales</taxon>
        <taxon>Burkholderiaceae</taxon>
        <taxon>Burkholderia</taxon>
        <taxon>Burkholderia cepacia complex</taxon>
    </lineage>
</organism>
<dbReference type="EMBL" id="CP072522">
    <property type="protein sequence ID" value="QTO23344.1"/>
    <property type="molecule type" value="Genomic_DNA"/>
</dbReference>
<gene>
    <name evidence="4" type="ORF">DT99_035370</name>
</gene>
<feature type="domain" description="HTH tetR-type" evidence="3">
    <location>
        <begin position="26"/>
        <end position="56"/>
    </location>
</feature>
<name>A0A8A8DEX1_9BURK</name>
<evidence type="ECO:0000256" key="2">
    <source>
        <dbReference type="SAM" id="MobiDB-lite"/>
    </source>
</evidence>